<evidence type="ECO:0000313" key="3">
    <source>
        <dbReference type="Proteomes" id="UP000557193"/>
    </source>
</evidence>
<proteinExistence type="predicted"/>
<evidence type="ECO:0000313" key="2">
    <source>
        <dbReference type="EMBL" id="MBB6342422.1"/>
    </source>
</evidence>
<organism evidence="2 3">
    <name type="scientific">Pseudomonas fluvialis</name>
    <dbReference type="NCBI Taxonomy" id="1793966"/>
    <lineage>
        <taxon>Bacteria</taxon>
        <taxon>Pseudomonadati</taxon>
        <taxon>Pseudomonadota</taxon>
        <taxon>Gammaproteobacteria</taxon>
        <taxon>Pseudomonadales</taxon>
        <taxon>Pseudomonadaceae</taxon>
        <taxon>Pseudomonas</taxon>
    </lineage>
</organism>
<dbReference type="AlphaFoldDB" id="A0A7X0ESD5"/>
<feature type="signal peptide" evidence="1">
    <location>
        <begin position="1"/>
        <end position="19"/>
    </location>
</feature>
<evidence type="ECO:0000256" key="1">
    <source>
        <dbReference type="SAM" id="SignalP"/>
    </source>
</evidence>
<sequence length="162" mass="16657">MKRILIGSLLALTSAAAFAEAPGGPSCGWGNMLFKGQSGFGSHFVASITNGTSGNATFGMTSGTNGCSTKGTLTYGGKPMLVLGSIMDELSEDMAKGEGEALTTYAVALGVKPEDRAHFAQVTHQHFSDIFTSASATDAEVHAATLAVMKQDARLAQYASEA</sequence>
<dbReference type="Pfam" id="PF11220">
    <property type="entry name" value="DUF3015"/>
    <property type="match status" value="1"/>
</dbReference>
<dbReference type="Proteomes" id="UP000557193">
    <property type="component" value="Unassembled WGS sequence"/>
</dbReference>
<dbReference type="RefSeq" id="WP_184683895.1">
    <property type="nucleotide sequence ID" value="NZ_JACHLL010000004.1"/>
</dbReference>
<protein>
    <recommendedName>
        <fullName evidence="4">DUF3015 domain-containing protein</fullName>
    </recommendedName>
</protein>
<name>A0A7X0ESD5_9PSED</name>
<feature type="chain" id="PRO_5031268744" description="DUF3015 domain-containing protein" evidence="1">
    <location>
        <begin position="20"/>
        <end position="162"/>
    </location>
</feature>
<comment type="caution">
    <text evidence="2">The sequence shown here is derived from an EMBL/GenBank/DDBJ whole genome shotgun (WGS) entry which is preliminary data.</text>
</comment>
<keyword evidence="1" id="KW-0732">Signal</keyword>
<gene>
    <name evidence="2" type="ORF">HNP49_002604</name>
</gene>
<reference evidence="2 3" key="1">
    <citation type="submission" date="2020-08" db="EMBL/GenBank/DDBJ databases">
        <title>Functional genomics of gut bacteria from endangered species of beetles.</title>
        <authorList>
            <person name="Carlos-Shanley C."/>
        </authorList>
    </citation>
    <scope>NUCLEOTIDE SEQUENCE [LARGE SCALE GENOMIC DNA]</scope>
    <source>
        <strain evidence="2 3">S00202</strain>
    </source>
</reference>
<dbReference type="InterPro" id="IPR021383">
    <property type="entry name" value="DUF3015"/>
</dbReference>
<dbReference type="EMBL" id="JACHLL010000004">
    <property type="protein sequence ID" value="MBB6342422.1"/>
    <property type="molecule type" value="Genomic_DNA"/>
</dbReference>
<evidence type="ECO:0008006" key="4">
    <source>
        <dbReference type="Google" id="ProtNLM"/>
    </source>
</evidence>
<keyword evidence="3" id="KW-1185">Reference proteome</keyword>
<accession>A0A7X0ESD5</accession>